<dbReference type="Proteomes" id="UP000299102">
    <property type="component" value="Unassembled WGS sequence"/>
</dbReference>
<evidence type="ECO:0000313" key="3">
    <source>
        <dbReference type="Proteomes" id="UP000299102"/>
    </source>
</evidence>
<sequence>MLSQIAPTYPRAARHVRERDERVMRVVNRVRMGRPATDSLDNADALCGQGSNDGVDGFERTHSVTKR</sequence>
<accession>A0A4C1YLH9</accession>
<comment type="caution">
    <text evidence="2">The sequence shown here is derived from an EMBL/GenBank/DDBJ whole genome shotgun (WGS) entry which is preliminary data.</text>
</comment>
<reference evidence="2 3" key="1">
    <citation type="journal article" date="2019" name="Commun. Biol.">
        <title>The bagworm genome reveals a unique fibroin gene that provides high tensile strength.</title>
        <authorList>
            <person name="Kono N."/>
            <person name="Nakamura H."/>
            <person name="Ohtoshi R."/>
            <person name="Tomita M."/>
            <person name="Numata K."/>
            <person name="Arakawa K."/>
        </authorList>
    </citation>
    <scope>NUCLEOTIDE SEQUENCE [LARGE SCALE GENOMIC DNA]</scope>
</reference>
<feature type="compositionally biased region" description="Basic and acidic residues" evidence="1">
    <location>
        <begin position="57"/>
        <end position="67"/>
    </location>
</feature>
<proteinExistence type="predicted"/>
<dbReference type="AlphaFoldDB" id="A0A4C1YLH9"/>
<gene>
    <name evidence="2" type="ORF">EVAR_61752_1</name>
</gene>
<name>A0A4C1YLH9_EUMVA</name>
<evidence type="ECO:0000313" key="2">
    <source>
        <dbReference type="EMBL" id="GBP75933.1"/>
    </source>
</evidence>
<keyword evidence="3" id="KW-1185">Reference proteome</keyword>
<dbReference type="EMBL" id="BGZK01001267">
    <property type="protein sequence ID" value="GBP75933.1"/>
    <property type="molecule type" value="Genomic_DNA"/>
</dbReference>
<evidence type="ECO:0000256" key="1">
    <source>
        <dbReference type="SAM" id="MobiDB-lite"/>
    </source>
</evidence>
<organism evidence="2 3">
    <name type="scientific">Eumeta variegata</name>
    <name type="common">Bagworm moth</name>
    <name type="synonym">Eumeta japonica</name>
    <dbReference type="NCBI Taxonomy" id="151549"/>
    <lineage>
        <taxon>Eukaryota</taxon>
        <taxon>Metazoa</taxon>
        <taxon>Ecdysozoa</taxon>
        <taxon>Arthropoda</taxon>
        <taxon>Hexapoda</taxon>
        <taxon>Insecta</taxon>
        <taxon>Pterygota</taxon>
        <taxon>Neoptera</taxon>
        <taxon>Endopterygota</taxon>
        <taxon>Lepidoptera</taxon>
        <taxon>Glossata</taxon>
        <taxon>Ditrysia</taxon>
        <taxon>Tineoidea</taxon>
        <taxon>Psychidae</taxon>
        <taxon>Oiketicinae</taxon>
        <taxon>Eumeta</taxon>
    </lineage>
</organism>
<protein>
    <submittedName>
        <fullName evidence="2">Uncharacterized protein</fullName>
    </submittedName>
</protein>
<feature type="region of interest" description="Disordered" evidence="1">
    <location>
        <begin position="36"/>
        <end position="67"/>
    </location>
</feature>